<keyword evidence="2" id="KW-1185">Reference proteome</keyword>
<dbReference type="Proteomes" id="UP000052022">
    <property type="component" value="Unassembled WGS sequence"/>
</dbReference>
<dbReference type="Gene3D" id="3.10.450.50">
    <property type="match status" value="1"/>
</dbReference>
<dbReference type="STRING" id="928856.SAMN04488049_102314"/>
<reference evidence="1 2" key="1">
    <citation type="submission" date="2015-09" db="EMBL/GenBank/DDBJ databases">
        <authorList>
            <consortium name="Swine Surveillance"/>
        </authorList>
    </citation>
    <scope>NUCLEOTIDE SEQUENCE [LARGE SCALE GENOMIC DNA]</scope>
    <source>
        <strain evidence="1 2">CECT 7557</strain>
    </source>
</reference>
<dbReference type="SUPFAM" id="SSF54427">
    <property type="entry name" value="NTF2-like"/>
    <property type="match status" value="1"/>
</dbReference>
<proteinExistence type="predicted"/>
<dbReference type="EMBL" id="CYSD01000042">
    <property type="protein sequence ID" value="CUH81543.1"/>
    <property type="molecule type" value="Genomic_DNA"/>
</dbReference>
<evidence type="ECO:0000313" key="1">
    <source>
        <dbReference type="EMBL" id="CUH81543.1"/>
    </source>
</evidence>
<sequence length="160" mass="17499">MNFGSKSTGDSADDIALALLHRSAGPLISGDFESFAACFHLPQAMATPSRIRILKTRADLRELFDDLMQYYQVNGTKMVSRRLVKAEFMGEASVISIHENILIGKTGVIAPPLQQTSVLQKKNGNWRVGFCEYTPADDLDFCRVLVGAADGMARSSALMI</sequence>
<evidence type="ECO:0008006" key="3">
    <source>
        <dbReference type="Google" id="ProtNLM"/>
    </source>
</evidence>
<accession>A0A0P1GID3</accession>
<protein>
    <recommendedName>
        <fullName evidence="3">DUF4440 domain-containing protein</fullName>
    </recommendedName>
</protein>
<name>A0A0P1GID3_9RHOB</name>
<organism evidence="1 2">
    <name type="scientific">Tritonibacter multivorans</name>
    <dbReference type="NCBI Taxonomy" id="928856"/>
    <lineage>
        <taxon>Bacteria</taxon>
        <taxon>Pseudomonadati</taxon>
        <taxon>Pseudomonadota</taxon>
        <taxon>Alphaproteobacteria</taxon>
        <taxon>Rhodobacterales</taxon>
        <taxon>Paracoccaceae</taxon>
        <taxon>Tritonibacter</taxon>
    </lineage>
</organism>
<dbReference type="AlphaFoldDB" id="A0A0P1GID3"/>
<dbReference type="InterPro" id="IPR032710">
    <property type="entry name" value="NTF2-like_dom_sf"/>
</dbReference>
<gene>
    <name evidence="1" type="ORF">TRM7557_03477</name>
</gene>
<evidence type="ECO:0000313" key="2">
    <source>
        <dbReference type="Proteomes" id="UP000052022"/>
    </source>
</evidence>